<evidence type="ECO:0000313" key="5">
    <source>
        <dbReference type="Proteomes" id="UP000027644"/>
    </source>
</evidence>
<dbReference type="Gene3D" id="3.30.420.10">
    <property type="entry name" value="Ribonuclease H-like superfamily/Ribonuclease H"/>
    <property type="match status" value="1"/>
</dbReference>
<dbReference type="GO" id="GO:0005829">
    <property type="term" value="C:cytosol"/>
    <property type="evidence" value="ECO:0007669"/>
    <property type="project" value="TreeGrafter"/>
</dbReference>
<dbReference type="InterPro" id="IPR012337">
    <property type="entry name" value="RNaseH-like_sf"/>
</dbReference>
<evidence type="ECO:0000256" key="1">
    <source>
        <dbReference type="ARBA" id="ARBA00002190"/>
    </source>
</evidence>
<dbReference type="InterPro" id="IPR001584">
    <property type="entry name" value="Integrase_cat-core"/>
</dbReference>
<dbReference type="GO" id="GO:0015074">
    <property type="term" value="P:DNA integration"/>
    <property type="evidence" value="ECO:0007669"/>
    <property type="project" value="InterPro"/>
</dbReference>
<accession>A0A074V9X1</accession>
<dbReference type="GO" id="GO:0006313">
    <property type="term" value="P:DNA transposition"/>
    <property type="evidence" value="ECO:0007669"/>
    <property type="project" value="InterPro"/>
</dbReference>
<dbReference type="SUPFAM" id="SSF53098">
    <property type="entry name" value="Ribonuclease H-like"/>
    <property type="match status" value="1"/>
</dbReference>
<dbReference type="GO" id="GO:0003677">
    <property type="term" value="F:DNA binding"/>
    <property type="evidence" value="ECO:0007669"/>
    <property type="project" value="InterPro"/>
</dbReference>
<dbReference type="InterPro" id="IPR053392">
    <property type="entry name" value="Transposase_IS30-like"/>
</dbReference>
<dbReference type="PANTHER" id="PTHR10948">
    <property type="entry name" value="TRANSPOSASE"/>
    <property type="match status" value="1"/>
</dbReference>
<organism evidence="4 5">
    <name type="scientific">Snodgrassella alvi SCGC AB-598-J21</name>
    <dbReference type="NCBI Taxonomy" id="1385367"/>
    <lineage>
        <taxon>Bacteria</taxon>
        <taxon>Pseudomonadati</taxon>
        <taxon>Pseudomonadota</taxon>
        <taxon>Betaproteobacteria</taxon>
        <taxon>Neisseriales</taxon>
        <taxon>Neisseriaceae</taxon>
        <taxon>Snodgrassella</taxon>
    </lineage>
</organism>
<proteinExistence type="inferred from homology"/>
<dbReference type="InterPro" id="IPR051917">
    <property type="entry name" value="Transposase-Integrase"/>
</dbReference>
<dbReference type="PROSITE" id="PS01043">
    <property type="entry name" value="TRANSPOSASE_IS30"/>
    <property type="match status" value="1"/>
</dbReference>
<dbReference type="GO" id="GO:0004803">
    <property type="term" value="F:transposase activity"/>
    <property type="evidence" value="ECO:0007669"/>
    <property type="project" value="InterPro"/>
</dbReference>
<dbReference type="PROSITE" id="PS50994">
    <property type="entry name" value="INTEGRASE"/>
    <property type="match status" value="1"/>
</dbReference>
<feature type="non-terminal residue" evidence="4">
    <location>
        <position position="1"/>
    </location>
</feature>
<dbReference type="Pfam" id="PF00665">
    <property type="entry name" value="rve"/>
    <property type="match status" value="1"/>
</dbReference>
<gene>
    <name evidence="4" type="ORF">SASC598J21_002900</name>
</gene>
<evidence type="ECO:0000313" key="4">
    <source>
        <dbReference type="EMBL" id="KEQ01931.1"/>
    </source>
</evidence>
<sequence>SVWRQVEKYLMLYYSPEQIAARLKKVSVQSIYNYLYQNKARYEQFKPYLRRKGKAYRHCKAPSIKEGDRRYKRSIKQRPSYVESRKTRGHWEGDTIISRKDKQALVTLVERKTGLVLIGRLNQRTASETRDMIIKLLTPFKKMVKSITFDNGTEFNYHHAIEHYLNTTVYFAEPYKSWQRGTNENTNGLIRQFIPKSAAISLVDDKQIKKIQYLLNTRPRKRHKFKSPADFYSKELRRIALHGVI</sequence>
<protein>
    <submittedName>
        <fullName evidence="4">Transposase, IS30 family</fullName>
    </submittedName>
</protein>
<comment type="similarity">
    <text evidence="2">Belongs to the transposase IS30 family.</text>
</comment>
<dbReference type="Proteomes" id="UP000027644">
    <property type="component" value="Unassembled WGS sequence"/>
</dbReference>
<reference evidence="4 5" key="1">
    <citation type="journal article" date="2014" name="PLoS Genet.">
        <title>Hidden diversity in honey bee gut symbionts detected by single-cell genomics.</title>
        <authorList>
            <person name="Engel P."/>
            <person name="Stepanauskas R."/>
            <person name="Moran N."/>
        </authorList>
    </citation>
    <scope>NUCLEOTIDE SEQUENCE [LARGE SCALE GENOMIC DNA]</scope>
    <source>
        <strain evidence="4 5">SCGC AB-598-J21</strain>
    </source>
</reference>
<dbReference type="PANTHER" id="PTHR10948:SF23">
    <property type="entry name" value="TRANSPOSASE INSI FOR INSERTION SEQUENCE ELEMENT IS30A-RELATED"/>
    <property type="match status" value="1"/>
</dbReference>
<dbReference type="InterPro" id="IPR001598">
    <property type="entry name" value="Transposase_IS30_CS"/>
</dbReference>
<dbReference type="NCBIfam" id="NF033563">
    <property type="entry name" value="transpos_IS30"/>
    <property type="match status" value="1"/>
</dbReference>
<evidence type="ECO:0000259" key="3">
    <source>
        <dbReference type="PROSITE" id="PS50994"/>
    </source>
</evidence>
<feature type="domain" description="Integrase catalytic" evidence="3">
    <location>
        <begin position="75"/>
        <end position="236"/>
    </location>
</feature>
<comment type="function">
    <text evidence="1">Required for the transposition of the insertion element.</text>
</comment>
<name>A0A074V9X1_9NEIS</name>
<dbReference type="InterPro" id="IPR036397">
    <property type="entry name" value="RNaseH_sf"/>
</dbReference>
<evidence type="ECO:0000256" key="2">
    <source>
        <dbReference type="ARBA" id="ARBA00006363"/>
    </source>
</evidence>
<dbReference type="AlphaFoldDB" id="A0A074V9X1"/>
<dbReference type="EMBL" id="AVQL01000230">
    <property type="protein sequence ID" value="KEQ01931.1"/>
    <property type="molecule type" value="Genomic_DNA"/>
</dbReference>
<comment type="caution">
    <text evidence="4">The sequence shown here is derived from an EMBL/GenBank/DDBJ whole genome shotgun (WGS) entry which is preliminary data.</text>
</comment>